<gene>
    <name evidence="1" type="ORF">SAMN05216464_1209</name>
</gene>
<accession>A0A1G7M0W0</accession>
<name>A0A1G7M0W0_9SPHI</name>
<sequence length="152" mass="17479">MNILLVILISSLSATAQKLRKVDTVYYLVDTLKTPVNDRMLQTGIDGAFKYYAIKCECLKYDQNPTFIYNRKKTENTSLITEDAFKQINFTTLTQLISLAQQDGGDSFNSHHIAYIIEQDKEGYVKHKVKLLKPQHRITGIDYEVVKRDTVN</sequence>
<reference evidence="1 2" key="1">
    <citation type="submission" date="2016-10" db="EMBL/GenBank/DDBJ databases">
        <authorList>
            <person name="de Groot N.N."/>
        </authorList>
    </citation>
    <scope>NUCLEOTIDE SEQUENCE [LARGE SCALE GENOMIC DNA]</scope>
    <source>
        <strain evidence="1 2">47C3B</strain>
    </source>
</reference>
<dbReference type="AlphaFoldDB" id="A0A1G7M0W0"/>
<evidence type="ECO:0000313" key="2">
    <source>
        <dbReference type="Proteomes" id="UP000199072"/>
    </source>
</evidence>
<dbReference type="EMBL" id="FNAI01000020">
    <property type="protein sequence ID" value="SDF54800.1"/>
    <property type="molecule type" value="Genomic_DNA"/>
</dbReference>
<proteinExistence type="predicted"/>
<evidence type="ECO:0000313" key="1">
    <source>
        <dbReference type="EMBL" id="SDF54800.1"/>
    </source>
</evidence>
<keyword evidence="2" id="KW-1185">Reference proteome</keyword>
<organism evidence="1 2">
    <name type="scientific">Mucilaginibacter pineti</name>
    <dbReference type="NCBI Taxonomy" id="1391627"/>
    <lineage>
        <taxon>Bacteria</taxon>
        <taxon>Pseudomonadati</taxon>
        <taxon>Bacteroidota</taxon>
        <taxon>Sphingobacteriia</taxon>
        <taxon>Sphingobacteriales</taxon>
        <taxon>Sphingobacteriaceae</taxon>
        <taxon>Mucilaginibacter</taxon>
    </lineage>
</organism>
<dbReference type="Proteomes" id="UP000199072">
    <property type="component" value="Unassembled WGS sequence"/>
</dbReference>
<protein>
    <submittedName>
        <fullName evidence="1">Uncharacterized protein</fullName>
    </submittedName>
</protein>